<dbReference type="InterPro" id="IPR036236">
    <property type="entry name" value="Znf_C2H2_sf"/>
</dbReference>
<evidence type="ECO:0000256" key="8">
    <source>
        <dbReference type="ARBA" id="ARBA00023163"/>
    </source>
</evidence>
<keyword evidence="4 11" id="KW-0863">Zinc-finger</keyword>
<keyword evidence="9" id="KW-0539">Nucleus</keyword>
<dbReference type="InParanoid" id="A0A7M7L0Y2"/>
<dbReference type="GO" id="GO:0000981">
    <property type="term" value="F:DNA-binding transcription factor activity, RNA polymerase II-specific"/>
    <property type="evidence" value="ECO:0007669"/>
    <property type="project" value="TreeGrafter"/>
</dbReference>
<comment type="similarity">
    <text evidence="10">Belongs to the Sp1 C2H2-type zinc-finger protein family.</text>
</comment>
<evidence type="ECO:0000256" key="3">
    <source>
        <dbReference type="ARBA" id="ARBA00022737"/>
    </source>
</evidence>
<dbReference type="AlphaFoldDB" id="A0A7M7L0Y2"/>
<evidence type="ECO:0000256" key="11">
    <source>
        <dbReference type="PROSITE-ProRule" id="PRU00042"/>
    </source>
</evidence>
<keyword evidence="3" id="KW-0677">Repeat</keyword>
<feature type="domain" description="C2H2-type" evidence="12">
    <location>
        <begin position="607"/>
        <end position="636"/>
    </location>
</feature>
<keyword evidence="2" id="KW-0479">Metal-binding</keyword>
<evidence type="ECO:0000313" key="14">
    <source>
        <dbReference type="Proteomes" id="UP000594260"/>
    </source>
</evidence>
<evidence type="ECO:0000259" key="12">
    <source>
        <dbReference type="PROSITE" id="PS50157"/>
    </source>
</evidence>
<dbReference type="GeneID" id="111254930"/>
<dbReference type="Pfam" id="PF00096">
    <property type="entry name" value="zf-C2H2"/>
    <property type="match status" value="2"/>
</dbReference>
<accession>A0A7M7L0Y2</accession>
<evidence type="ECO:0000313" key="13">
    <source>
        <dbReference type="EnsemblMetazoa" id="XP_022672104"/>
    </source>
</evidence>
<evidence type="ECO:0000256" key="6">
    <source>
        <dbReference type="ARBA" id="ARBA00023015"/>
    </source>
</evidence>
<evidence type="ECO:0000256" key="10">
    <source>
        <dbReference type="ARBA" id="ARBA00038409"/>
    </source>
</evidence>
<keyword evidence="14" id="KW-1185">Reference proteome</keyword>
<keyword evidence="7" id="KW-0238">DNA-binding</keyword>
<feature type="domain" description="C2H2-type" evidence="12">
    <location>
        <begin position="667"/>
        <end position="694"/>
    </location>
</feature>
<dbReference type="Gene3D" id="3.30.160.60">
    <property type="entry name" value="Classic Zinc Finger"/>
    <property type="match status" value="3"/>
</dbReference>
<evidence type="ECO:0000256" key="7">
    <source>
        <dbReference type="ARBA" id="ARBA00023125"/>
    </source>
</evidence>
<dbReference type="InterPro" id="IPR013087">
    <property type="entry name" value="Znf_C2H2_type"/>
</dbReference>
<reference evidence="13" key="1">
    <citation type="submission" date="2021-01" db="UniProtKB">
        <authorList>
            <consortium name="EnsemblMetazoa"/>
        </authorList>
    </citation>
    <scope>IDENTIFICATION</scope>
</reference>
<keyword evidence="6" id="KW-0805">Transcription regulation</keyword>
<organism evidence="13 14">
    <name type="scientific">Varroa destructor</name>
    <name type="common">Honeybee mite</name>
    <dbReference type="NCBI Taxonomy" id="109461"/>
    <lineage>
        <taxon>Eukaryota</taxon>
        <taxon>Metazoa</taxon>
        <taxon>Ecdysozoa</taxon>
        <taxon>Arthropoda</taxon>
        <taxon>Chelicerata</taxon>
        <taxon>Arachnida</taxon>
        <taxon>Acari</taxon>
        <taxon>Parasitiformes</taxon>
        <taxon>Mesostigmata</taxon>
        <taxon>Gamasina</taxon>
        <taxon>Dermanyssoidea</taxon>
        <taxon>Varroidae</taxon>
        <taxon>Varroa</taxon>
    </lineage>
</organism>
<dbReference type="EnsemblMetazoa" id="XM_022816369">
    <property type="protein sequence ID" value="XP_022672104"/>
    <property type="gene ID" value="LOC111254930"/>
</dbReference>
<dbReference type="FunFam" id="3.30.160.60:FF:000014">
    <property type="entry name" value="Transcription factor Sp3"/>
    <property type="match status" value="1"/>
</dbReference>
<evidence type="ECO:0000256" key="2">
    <source>
        <dbReference type="ARBA" id="ARBA00022723"/>
    </source>
</evidence>
<dbReference type="Proteomes" id="UP000594260">
    <property type="component" value="Unplaced"/>
</dbReference>
<proteinExistence type="inferred from homology"/>
<dbReference type="OrthoDB" id="6365676at2759"/>
<dbReference type="RefSeq" id="XP_022672104.1">
    <property type="nucleotide sequence ID" value="XM_022816369.1"/>
</dbReference>
<dbReference type="GO" id="GO:0005634">
    <property type="term" value="C:nucleus"/>
    <property type="evidence" value="ECO:0007669"/>
    <property type="project" value="UniProtKB-SubCell"/>
</dbReference>
<keyword evidence="5" id="KW-0862">Zinc</keyword>
<comment type="subcellular location">
    <subcellularLocation>
        <location evidence="1">Nucleus</location>
    </subcellularLocation>
</comment>
<name>A0A7M7L0Y2_VARDE</name>
<dbReference type="PROSITE" id="PS00028">
    <property type="entry name" value="ZINC_FINGER_C2H2_1"/>
    <property type="match status" value="3"/>
</dbReference>
<dbReference type="FunFam" id="3.30.160.60:FF:001110">
    <property type="entry name" value="Krueppel factor 13"/>
    <property type="match status" value="1"/>
</dbReference>
<evidence type="ECO:0000256" key="1">
    <source>
        <dbReference type="ARBA" id="ARBA00004123"/>
    </source>
</evidence>
<dbReference type="GO" id="GO:0008270">
    <property type="term" value="F:zinc ion binding"/>
    <property type="evidence" value="ECO:0007669"/>
    <property type="project" value="UniProtKB-KW"/>
</dbReference>
<dbReference type="SUPFAM" id="SSF57667">
    <property type="entry name" value="beta-beta-alpha zinc fingers"/>
    <property type="match status" value="2"/>
</dbReference>
<keyword evidence="8" id="KW-0804">Transcription</keyword>
<evidence type="ECO:0000256" key="4">
    <source>
        <dbReference type="ARBA" id="ARBA00022771"/>
    </source>
</evidence>
<evidence type="ECO:0000256" key="5">
    <source>
        <dbReference type="ARBA" id="ARBA00022833"/>
    </source>
</evidence>
<protein>
    <recommendedName>
        <fullName evidence="12">C2H2-type domain-containing protein</fullName>
    </recommendedName>
</protein>
<dbReference type="PANTHER" id="PTHR23235">
    <property type="entry name" value="KRUEPPEL-LIKE TRANSCRIPTION FACTOR"/>
    <property type="match status" value="1"/>
</dbReference>
<dbReference type="PROSITE" id="PS50157">
    <property type="entry name" value="ZINC_FINGER_C2H2_2"/>
    <property type="match status" value="3"/>
</dbReference>
<dbReference type="KEGG" id="vde:111254930"/>
<sequence>MNEDQAQATAQAVQTAAGHQQTVADVQNAQLQALIQNAAANGAQIVNSQGLTYNVLGAGAAGVGAQIQNIQIDGQEAIFIPAALTGGATHQVAQAAGQIVRPAGGSPQTATATAYQNVTIRNGNTIQTIQVPVAAPAVQQTTVVPMQVPVPTASGQTLYQTIHVPIQSIGGVGGLGLGSVATGVGMGGVAQVAGMLAHAGQPVALQQLAGLTAAAPQAQIAQIQVQQQQSSPTTPSSVGATVSTANGSTAAAAAAASQTQAVQTVASVAGVQPVTQVQQVANVQSMQQWAADAATAAALAQAQAQAQAAQVAVHQQHPTVALQLPNGQIVQGQQVNLAGGATMVYPGGGGMNMAAAAQLAAAGLRSPGVIQLANLNGVPVQIQGGASQQQLQQLLQGNAALQALGLQTAGPLSPLQTIQIAGTTAGGQQTIVAQQLQQDPNDPTRWQVVHVPQTVTQAQATAATHVAVSQAATATVTPTTVTVQATPQQLQAAAATVAANAAAVNGGDAAAAAAGTETGPQQIVLVATGSGEVVTASAAATPTVATAGNGTTPAAATIAPVTSATGTPLATGERRLRRVACTCPNCRDGDGHRTIRPNGEGPGRRQHICHIAGCHKVYGKTSHLRAHLRWHAGERPFVCDWLFCGKGFTRSDELQRHKRTHTGEKRFQCAECRKGFMRSDHLSKHLKTHLASRNGLTFEGGDSDMETIDHMDANGNGVVEANGAGSAGAAGGHTSIVTLNADGTTETTTVPVGQAVQVAGSVTISGAMGVTAHDVGTAGPTATIMHVVKHEDGQPLQISDGTRIHDVVQIRAEDGTTQLQIVQTTAA</sequence>
<dbReference type="PANTHER" id="PTHR23235:SF120">
    <property type="entry name" value="KRUPPEL-LIKE FACTOR 15"/>
    <property type="match status" value="1"/>
</dbReference>
<dbReference type="GO" id="GO:0000978">
    <property type="term" value="F:RNA polymerase II cis-regulatory region sequence-specific DNA binding"/>
    <property type="evidence" value="ECO:0007669"/>
    <property type="project" value="TreeGrafter"/>
</dbReference>
<dbReference type="OMA" id="NWGLMSG"/>
<feature type="domain" description="C2H2-type" evidence="12">
    <location>
        <begin position="637"/>
        <end position="666"/>
    </location>
</feature>
<dbReference type="SMART" id="SM00355">
    <property type="entry name" value="ZnF_C2H2"/>
    <property type="match status" value="3"/>
</dbReference>
<evidence type="ECO:0000256" key="9">
    <source>
        <dbReference type="ARBA" id="ARBA00023242"/>
    </source>
</evidence>